<dbReference type="PANTHER" id="PTHR45586:SF1">
    <property type="entry name" value="LIPOPOLYSACCHARIDE ASSEMBLY PROTEIN B"/>
    <property type="match status" value="1"/>
</dbReference>
<feature type="signal peptide" evidence="4">
    <location>
        <begin position="1"/>
        <end position="37"/>
    </location>
</feature>
<dbReference type="SUPFAM" id="SSF48452">
    <property type="entry name" value="TPR-like"/>
    <property type="match status" value="2"/>
</dbReference>
<dbReference type="InterPro" id="IPR051012">
    <property type="entry name" value="CellSynth/LPSAsmb/PSIAsmb"/>
</dbReference>
<gene>
    <name evidence="5" type="ORF">BEN30_02170</name>
</gene>
<organism evidence="5 6">
    <name type="scientific">Magnetovibrio blakemorei</name>
    <dbReference type="NCBI Taxonomy" id="28181"/>
    <lineage>
        <taxon>Bacteria</taxon>
        <taxon>Pseudomonadati</taxon>
        <taxon>Pseudomonadota</taxon>
        <taxon>Alphaproteobacteria</taxon>
        <taxon>Rhodospirillales</taxon>
        <taxon>Magnetovibrionaceae</taxon>
        <taxon>Magnetovibrio</taxon>
    </lineage>
</organism>
<dbReference type="OrthoDB" id="9766710at2"/>
<evidence type="ECO:0000256" key="2">
    <source>
        <dbReference type="ARBA" id="ARBA00022803"/>
    </source>
</evidence>
<keyword evidence="2 3" id="KW-0802">TPR repeat</keyword>
<feature type="chain" id="PRO_5009184224" evidence="4">
    <location>
        <begin position="38"/>
        <end position="585"/>
    </location>
</feature>
<dbReference type="InterPro" id="IPR011990">
    <property type="entry name" value="TPR-like_helical_dom_sf"/>
</dbReference>
<accession>A0A1E5QC61</accession>
<reference evidence="6" key="1">
    <citation type="submission" date="2016-07" db="EMBL/GenBank/DDBJ databases">
        <authorList>
            <person name="Florea S."/>
            <person name="Webb J.S."/>
            <person name="Jaromczyk J."/>
            <person name="Schardl C.L."/>
        </authorList>
    </citation>
    <scope>NUCLEOTIDE SEQUENCE [LARGE SCALE GENOMIC DNA]</scope>
    <source>
        <strain evidence="6">MV-1</strain>
    </source>
</reference>
<comment type="caution">
    <text evidence="5">The sequence shown here is derived from an EMBL/GenBank/DDBJ whole genome shotgun (WGS) entry which is preliminary data.</text>
</comment>
<keyword evidence="1" id="KW-0677">Repeat</keyword>
<dbReference type="InterPro" id="IPR019734">
    <property type="entry name" value="TPR_rpt"/>
</dbReference>
<evidence type="ECO:0000256" key="1">
    <source>
        <dbReference type="ARBA" id="ARBA00022737"/>
    </source>
</evidence>
<dbReference type="STRING" id="28181.BEN30_02170"/>
<dbReference type="SMART" id="SM00028">
    <property type="entry name" value="TPR"/>
    <property type="match status" value="6"/>
</dbReference>
<dbReference type="EMBL" id="MCGG01000002">
    <property type="protein sequence ID" value="OEJ69664.1"/>
    <property type="molecule type" value="Genomic_DNA"/>
</dbReference>
<evidence type="ECO:0000256" key="3">
    <source>
        <dbReference type="PROSITE-ProRule" id="PRU00339"/>
    </source>
</evidence>
<evidence type="ECO:0000313" key="6">
    <source>
        <dbReference type="Proteomes" id="UP000095347"/>
    </source>
</evidence>
<dbReference type="PANTHER" id="PTHR45586">
    <property type="entry name" value="TPR REPEAT-CONTAINING PROTEIN PA4667"/>
    <property type="match status" value="1"/>
</dbReference>
<proteinExistence type="predicted"/>
<protein>
    <submittedName>
        <fullName evidence="5">Uncharacterized protein</fullName>
    </submittedName>
</protein>
<name>A0A1E5QC61_9PROT</name>
<dbReference type="PROSITE" id="PS50005">
    <property type="entry name" value="TPR"/>
    <property type="match status" value="2"/>
</dbReference>
<evidence type="ECO:0000256" key="4">
    <source>
        <dbReference type="SAM" id="SignalP"/>
    </source>
</evidence>
<keyword evidence="4" id="KW-0732">Signal</keyword>
<dbReference type="AlphaFoldDB" id="A0A1E5QC61"/>
<dbReference type="RefSeq" id="WP_069956380.1">
    <property type="nucleotide sequence ID" value="NZ_MCGG01000002.1"/>
</dbReference>
<keyword evidence="6" id="KW-1185">Reference proteome</keyword>
<sequence>MTTLHRTLKTMSFATHLTCTAVAIGFAAITLSAASHAYAENGSAKPEENLIDGSGEAASGSYLAGRHAEQVGDSLAALNFYTAAVTRGDLATPDLQKRIYILALTEGRIDEALEALNKIEMAGEEAPFANLLRAVLALKTNNYAAVELVLKAEKVGLIRLLAPALNAWAKVGQNDTKGALEALGAMKEQKALNALHDLHAALIEEHAGNSAAAEASFLEVLKSAGLSIRVAQLLGGHFERLDQYDKAFELYEKFKDDGEGEAMLVLAQGRRKAGKRLTLDVATPQDGAAEILYNIASVLQKQASDSRVLVLARLALYLRPDMDGAKVVIAAALETSQRYADANAIYANIPKDSPLSWNARMHTADNLDRLDQTDAAVSLLRTLARERPNREAPLIELGGVLRRHERFKEAVEAYTDALKRIDKIEPRHWVVYYARGVSYEQTDHWPEAEADFLKALEFDSEQPTTLNYLGYLWIDKGQHLDQALKMIEKAVDLRPRDGYIVDSLGWGLYRLGQFDMATKKLERAVMLRPDDPVINDHLGDALWKVGRTREARFQWQRAKGLEPDEKLLKLIEQKLKSGLDAVSSQ</sequence>
<dbReference type="Gene3D" id="1.25.40.10">
    <property type="entry name" value="Tetratricopeptide repeat domain"/>
    <property type="match status" value="3"/>
</dbReference>
<feature type="repeat" description="TPR" evidence="3">
    <location>
        <begin position="429"/>
        <end position="462"/>
    </location>
</feature>
<dbReference type="Proteomes" id="UP000095347">
    <property type="component" value="Unassembled WGS sequence"/>
</dbReference>
<evidence type="ECO:0000313" key="5">
    <source>
        <dbReference type="EMBL" id="OEJ69664.1"/>
    </source>
</evidence>
<feature type="repeat" description="TPR" evidence="3">
    <location>
        <begin position="498"/>
        <end position="531"/>
    </location>
</feature>
<dbReference type="Pfam" id="PF13432">
    <property type="entry name" value="TPR_16"/>
    <property type="match status" value="1"/>
</dbReference>